<keyword evidence="2" id="KW-1185">Reference proteome</keyword>
<dbReference type="CDD" id="cd13441">
    <property type="entry name" value="CamS_repeat_1"/>
    <property type="match status" value="1"/>
</dbReference>
<dbReference type="OrthoDB" id="9795361at2"/>
<evidence type="ECO:0000313" key="2">
    <source>
        <dbReference type="Proteomes" id="UP000243650"/>
    </source>
</evidence>
<dbReference type="AlphaFoldDB" id="A0A2P6MIW9"/>
<proteinExistence type="predicted"/>
<evidence type="ECO:0000313" key="1">
    <source>
        <dbReference type="EMBL" id="PRO66228.1"/>
    </source>
</evidence>
<evidence type="ECO:0008006" key="3">
    <source>
        <dbReference type="Google" id="ProtNLM"/>
    </source>
</evidence>
<name>A0A2P6MIW9_ALKUR</name>
<dbReference type="PIRSF" id="PIRSF012509">
    <property type="entry name" value="CamS"/>
    <property type="match status" value="1"/>
</dbReference>
<organism evidence="1 2">
    <name type="scientific">Alkalicoccus urumqiensis</name>
    <name type="common">Bacillus urumqiensis</name>
    <dbReference type="NCBI Taxonomy" id="1548213"/>
    <lineage>
        <taxon>Bacteria</taxon>
        <taxon>Bacillati</taxon>
        <taxon>Bacillota</taxon>
        <taxon>Bacilli</taxon>
        <taxon>Bacillales</taxon>
        <taxon>Bacillaceae</taxon>
        <taxon>Alkalicoccus</taxon>
    </lineage>
</organism>
<dbReference type="InterPro" id="IPR011426">
    <property type="entry name" value="CamS"/>
</dbReference>
<dbReference type="Proteomes" id="UP000243650">
    <property type="component" value="Unassembled WGS sequence"/>
</dbReference>
<reference evidence="1 2" key="1">
    <citation type="submission" date="2018-03" db="EMBL/GenBank/DDBJ databases">
        <title>Bacillus urumqiensis sp. nov., a moderately haloalkaliphilic bacterium isolated from a salt lake.</title>
        <authorList>
            <person name="Zhao B."/>
            <person name="Liao Z."/>
        </authorList>
    </citation>
    <scope>NUCLEOTIDE SEQUENCE [LARGE SCALE GENOMIC DNA]</scope>
    <source>
        <strain evidence="1 2">BZ-SZ-XJ18</strain>
    </source>
</reference>
<comment type="caution">
    <text evidence="1">The sequence shown here is derived from an EMBL/GenBank/DDBJ whole genome shotgun (WGS) entry which is preliminary data.</text>
</comment>
<dbReference type="RefSeq" id="WP_105958418.1">
    <property type="nucleotide sequence ID" value="NZ_PVNS01000004.1"/>
</dbReference>
<dbReference type="Gene3D" id="3.10.570.10">
    <property type="entry name" value="sex pheromone staph- cam373 precursor domain"/>
    <property type="match status" value="1"/>
</dbReference>
<dbReference type="EMBL" id="PVNS01000004">
    <property type="protein sequence ID" value="PRO66228.1"/>
    <property type="molecule type" value="Genomic_DNA"/>
</dbReference>
<dbReference type="Pfam" id="PF07537">
    <property type="entry name" value="CamS"/>
    <property type="match status" value="1"/>
</dbReference>
<dbReference type="CDD" id="cd13440">
    <property type="entry name" value="CamS_repeat_2"/>
    <property type="match status" value="1"/>
</dbReference>
<protein>
    <recommendedName>
        <fullName evidence="3">CamS family sex pheromone protein</fullName>
    </recommendedName>
</protein>
<gene>
    <name evidence="1" type="ORF">C6I21_05340</name>
</gene>
<dbReference type="PROSITE" id="PS51257">
    <property type="entry name" value="PROKAR_LIPOPROTEIN"/>
    <property type="match status" value="1"/>
</dbReference>
<accession>A0A2P6MIW9</accession>
<sequence>MSKKWMAAGAASFLFLTGCMPSVEQPEEEVIVVEETEEEEEQEYVITPTISTPDNYYRNVLEDGTYVRSEARGTTADAMQNRRDMEEFELGMMEIASSRFDQENYYFQEGNFLDGEEVNSWLRRFQPEQVNEEGEVTSEATPGLNPQLADAEDEEASMRQAPLVLSNVQEHNYFLGNDEEGVQLGGVVMGISVRSVYYFRTEDEDGGLYFHEEPVEEEYALEYAREQAGVMLQRLRSREGLETVPVTFAIFREEPRGSVVPGTFEQVAHVDEGDMNIQGWETLNEQNFVFPSSQARDAQPALSEAYSQFQSEVTDFFGQSVSLVGRGQYQDGTLDQMTVNVRMQTPGRPEVVAIAQFISGRLSSTFQTQAPVYVYLESVNGPEGVVVQYPGEEAFMHIYR</sequence>